<feature type="signal peptide" evidence="7">
    <location>
        <begin position="1"/>
        <end position="24"/>
    </location>
</feature>
<name>A0ABQ2XWB3_9BURK</name>
<keyword evidence="3 7" id="KW-0732">Signal</keyword>
<comment type="catalytic activity">
    <reaction evidence="6">
        <text>a sn-glycero-3-phosphodiester + H2O = an alcohol + sn-glycerol 3-phosphate + H(+)</text>
        <dbReference type="Rhea" id="RHEA:12969"/>
        <dbReference type="ChEBI" id="CHEBI:15377"/>
        <dbReference type="ChEBI" id="CHEBI:15378"/>
        <dbReference type="ChEBI" id="CHEBI:30879"/>
        <dbReference type="ChEBI" id="CHEBI:57597"/>
        <dbReference type="ChEBI" id="CHEBI:83408"/>
        <dbReference type="EC" id="3.1.4.46"/>
    </reaction>
</comment>
<evidence type="ECO:0000256" key="1">
    <source>
        <dbReference type="ARBA" id="ARBA00007277"/>
    </source>
</evidence>
<comment type="similarity">
    <text evidence="1">Belongs to the glycerophosphoryl diester phosphodiesterase family.</text>
</comment>
<evidence type="ECO:0000313" key="10">
    <source>
        <dbReference type="Proteomes" id="UP000653343"/>
    </source>
</evidence>
<dbReference type="PROSITE" id="PS51704">
    <property type="entry name" value="GP_PDE"/>
    <property type="match status" value="1"/>
</dbReference>
<keyword evidence="5" id="KW-0378">Hydrolase</keyword>
<keyword evidence="4" id="KW-0319">Glycerol metabolism</keyword>
<accession>A0ABQ2XWB3</accession>
<evidence type="ECO:0000259" key="8">
    <source>
        <dbReference type="PROSITE" id="PS51704"/>
    </source>
</evidence>
<proteinExistence type="inferred from homology"/>
<gene>
    <name evidence="9" type="ORF">GCM10010946_11450</name>
</gene>
<evidence type="ECO:0000256" key="2">
    <source>
        <dbReference type="ARBA" id="ARBA00012247"/>
    </source>
</evidence>
<sequence length="392" mass="42424">MKYPKAKQFFRVSAAAGLCALVTACGGSTDKTTLAQTDYLNPGTAWPTGVAVAGHRGASALRPEHTLASYQKAIDDGADIVEPDLVSTKDGVLVARHENEISGTTDVSSKTQFADRKKTKVIDGIPVTGWFTEDFTLAELKTLRAKERIPLNRPANTAFDGQFEIPTLQEVIDLVRQQSQAKGRTIGIYPETKHPTYFKSIGLPLEKRLVDTLKANGYKGKDAAVYIQSFEVANLKEIRAMSDYRIVQLIDNPNNAPVNGVPRNAPYDFVAAGNGRTYADLITPAGLKEIAAYADVVAPYKEVIIPRTAANELGTPTAFITNAKAAGLKVHTWTLRPENPFLPVSLRQGDVNSPSQRGDSISEIHAYLKAGLDGFFTDDSAVGKTAVNSFKK</sequence>
<dbReference type="Pfam" id="PF03009">
    <property type="entry name" value="GDPD"/>
    <property type="match status" value="1"/>
</dbReference>
<evidence type="ECO:0000256" key="3">
    <source>
        <dbReference type="ARBA" id="ARBA00022729"/>
    </source>
</evidence>
<reference evidence="10" key="1">
    <citation type="journal article" date="2019" name="Int. J. Syst. Evol. Microbiol.">
        <title>The Global Catalogue of Microorganisms (GCM) 10K type strain sequencing project: providing services to taxonomists for standard genome sequencing and annotation.</title>
        <authorList>
            <consortium name="The Broad Institute Genomics Platform"/>
            <consortium name="The Broad Institute Genome Sequencing Center for Infectious Disease"/>
            <person name="Wu L."/>
            <person name="Ma J."/>
        </authorList>
    </citation>
    <scope>NUCLEOTIDE SEQUENCE [LARGE SCALE GENOMIC DNA]</scope>
    <source>
        <strain evidence="10">KCTC 23917</strain>
    </source>
</reference>
<feature type="domain" description="GP-PDE" evidence="8">
    <location>
        <begin position="50"/>
        <end position="368"/>
    </location>
</feature>
<dbReference type="PROSITE" id="PS51257">
    <property type="entry name" value="PROKAR_LIPOPROTEIN"/>
    <property type="match status" value="1"/>
</dbReference>
<evidence type="ECO:0000256" key="5">
    <source>
        <dbReference type="ARBA" id="ARBA00022801"/>
    </source>
</evidence>
<evidence type="ECO:0000313" key="9">
    <source>
        <dbReference type="EMBL" id="GGX35674.1"/>
    </source>
</evidence>
<dbReference type="PANTHER" id="PTHR43620">
    <property type="entry name" value="GLYCEROPHOSPHORYL DIESTER PHOSPHODIESTERASE"/>
    <property type="match status" value="1"/>
</dbReference>
<dbReference type="PANTHER" id="PTHR43620:SF7">
    <property type="entry name" value="GLYCEROPHOSPHODIESTER PHOSPHODIESTERASE GDPD5-RELATED"/>
    <property type="match status" value="1"/>
</dbReference>
<dbReference type="EMBL" id="BMYU01000002">
    <property type="protein sequence ID" value="GGX35674.1"/>
    <property type="molecule type" value="Genomic_DNA"/>
</dbReference>
<organism evidence="9 10">
    <name type="scientific">Undibacterium squillarum</name>
    <dbReference type="NCBI Taxonomy" id="1131567"/>
    <lineage>
        <taxon>Bacteria</taxon>
        <taxon>Pseudomonadati</taxon>
        <taxon>Pseudomonadota</taxon>
        <taxon>Betaproteobacteria</taxon>
        <taxon>Burkholderiales</taxon>
        <taxon>Oxalobacteraceae</taxon>
        <taxon>Undibacterium</taxon>
    </lineage>
</organism>
<dbReference type="SUPFAM" id="SSF51695">
    <property type="entry name" value="PLC-like phosphodiesterases"/>
    <property type="match status" value="1"/>
</dbReference>
<dbReference type="Proteomes" id="UP000653343">
    <property type="component" value="Unassembled WGS sequence"/>
</dbReference>
<keyword evidence="10" id="KW-1185">Reference proteome</keyword>
<dbReference type="Gene3D" id="3.20.20.190">
    <property type="entry name" value="Phosphatidylinositol (PI) phosphodiesterase"/>
    <property type="match status" value="1"/>
</dbReference>
<protein>
    <recommendedName>
        <fullName evidence="2">glycerophosphodiester phosphodiesterase</fullName>
        <ecNumber evidence="2">3.1.4.46</ecNumber>
    </recommendedName>
</protein>
<evidence type="ECO:0000256" key="7">
    <source>
        <dbReference type="SAM" id="SignalP"/>
    </source>
</evidence>
<dbReference type="InterPro" id="IPR030395">
    <property type="entry name" value="GP_PDE_dom"/>
</dbReference>
<evidence type="ECO:0000256" key="4">
    <source>
        <dbReference type="ARBA" id="ARBA00022798"/>
    </source>
</evidence>
<feature type="chain" id="PRO_5046968055" description="glycerophosphodiester phosphodiesterase" evidence="7">
    <location>
        <begin position="25"/>
        <end position="392"/>
    </location>
</feature>
<dbReference type="EC" id="3.1.4.46" evidence="2"/>
<evidence type="ECO:0000256" key="6">
    <source>
        <dbReference type="ARBA" id="ARBA00047512"/>
    </source>
</evidence>
<comment type="caution">
    <text evidence="9">The sequence shown here is derived from an EMBL/GenBank/DDBJ whole genome shotgun (WGS) entry which is preliminary data.</text>
</comment>
<dbReference type="InterPro" id="IPR017946">
    <property type="entry name" value="PLC-like_Pdiesterase_TIM-brl"/>
</dbReference>
<dbReference type="CDD" id="cd08602">
    <property type="entry name" value="GDPD_ScGlpQ1_like"/>
    <property type="match status" value="1"/>
</dbReference>